<evidence type="ECO:0000313" key="3">
    <source>
        <dbReference type="EMBL" id="KAE9522738.1"/>
    </source>
</evidence>
<feature type="non-terminal residue" evidence="3">
    <location>
        <position position="1"/>
    </location>
</feature>
<dbReference type="PANTHER" id="PTHR46599:SF3">
    <property type="entry name" value="PIGGYBAC TRANSPOSABLE ELEMENT-DERIVED PROTEIN 4"/>
    <property type="match status" value="1"/>
</dbReference>
<evidence type="ECO:0000256" key="1">
    <source>
        <dbReference type="SAM" id="MobiDB-lite"/>
    </source>
</evidence>
<dbReference type="Proteomes" id="UP000475862">
    <property type="component" value="Unassembled WGS sequence"/>
</dbReference>
<keyword evidence="4" id="KW-1185">Reference proteome</keyword>
<feature type="region of interest" description="Disordered" evidence="1">
    <location>
        <begin position="31"/>
        <end position="66"/>
    </location>
</feature>
<dbReference type="OrthoDB" id="6589816at2759"/>
<feature type="domain" description="PiggyBac transposable element-derived protein" evidence="2">
    <location>
        <begin position="118"/>
        <end position="472"/>
    </location>
</feature>
<organism evidence="3 4">
    <name type="scientific">Aphis glycines</name>
    <name type="common">Soybean aphid</name>
    <dbReference type="NCBI Taxonomy" id="307491"/>
    <lineage>
        <taxon>Eukaryota</taxon>
        <taxon>Metazoa</taxon>
        <taxon>Ecdysozoa</taxon>
        <taxon>Arthropoda</taxon>
        <taxon>Hexapoda</taxon>
        <taxon>Insecta</taxon>
        <taxon>Pterygota</taxon>
        <taxon>Neoptera</taxon>
        <taxon>Paraneoptera</taxon>
        <taxon>Hemiptera</taxon>
        <taxon>Sternorrhyncha</taxon>
        <taxon>Aphidomorpha</taxon>
        <taxon>Aphidoidea</taxon>
        <taxon>Aphididae</taxon>
        <taxon>Aphidini</taxon>
        <taxon>Aphis</taxon>
        <taxon>Aphis</taxon>
    </lineage>
</organism>
<sequence length="633" mass="72915">YFYYKLLFINMNSNDIFDALNESYDESLFSMDDTDSDPNFNPVGISDSESDSDIDPEGISEGDSNVDIPTQTSTNILPDLKNLTWGPADNDLHDFTFNPDGLNIGINDDILCTLNNGTPIDFYYLFIDDEVISLIVTETNRYANKKLASPNIKRHSRLQKWIDTNESEIKNFLGIIMYMGTVNMPTIASYWTSSHLLTSHLSHIMSRNRFELLLSHIHFQNNDVANLNNRLYKIQNILDLLNQKFKQWVIPSHDMCIDESMIAFQGRLVFKQYIQTKRHRYGVKVFKLCVSPCYTLKFKIYSGKESVVDKNDSVSSRIVMNLVDEYLDFGRTLYVDNWYTSVSLAHQLLERKTHLVGTLRPNKKYNPDYVIKKKLKKGQVIAQKSSSKVMVLKFKDKRDLHMLSTKHTDNMVMVPRRENKSKPEVVLDYNRGKSYIDLSDQMASYGSPLRESLKWYRKVVFELLLNTSVVNALCLFKKTTATRIKITDFRSNLIKYLTFKPNMNRELSNKHVLTTASRNRCVQCYLNIAQEKGRKYAQKNALSINYTSIKSKFSDINLDFVVIHWDSKLLTDITGKSTINRLPVVATDPGIEKLLGVPDLTSGMGSEMSSVVYEILLEWSFQDKILLLLILVD</sequence>
<evidence type="ECO:0000259" key="2">
    <source>
        <dbReference type="Pfam" id="PF13843"/>
    </source>
</evidence>
<comment type="caution">
    <text evidence="3">The sequence shown here is derived from an EMBL/GenBank/DDBJ whole genome shotgun (WGS) entry which is preliminary data.</text>
</comment>
<name>A0A6G0SX58_APHGL</name>
<reference evidence="3 4" key="1">
    <citation type="submission" date="2019-08" db="EMBL/GenBank/DDBJ databases">
        <title>The genome of the soybean aphid Biotype 1, its phylome, world population structure and adaptation to the North American continent.</title>
        <authorList>
            <person name="Giordano R."/>
            <person name="Donthu R.K."/>
            <person name="Hernandez A.G."/>
            <person name="Wright C.L."/>
            <person name="Zimin A.V."/>
        </authorList>
    </citation>
    <scope>NUCLEOTIDE SEQUENCE [LARGE SCALE GENOMIC DNA]</scope>
    <source>
        <tissue evidence="3">Whole aphids</tissue>
    </source>
</reference>
<accession>A0A6G0SX58</accession>
<proteinExistence type="predicted"/>
<protein>
    <recommendedName>
        <fullName evidence="2">PiggyBac transposable element-derived protein domain-containing protein</fullName>
    </recommendedName>
</protein>
<feature type="compositionally biased region" description="Acidic residues" evidence="1">
    <location>
        <begin position="48"/>
        <end position="60"/>
    </location>
</feature>
<evidence type="ECO:0000313" key="4">
    <source>
        <dbReference type="Proteomes" id="UP000475862"/>
    </source>
</evidence>
<dbReference type="PANTHER" id="PTHR46599">
    <property type="entry name" value="PIGGYBAC TRANSPOSABLE ELEMENT-DERIVED PROTEIN 4"/>
    <property type="match status" value="1"/>
</dbReference>
<dbReference type="AlphaFoldDB" id="A0A6G0SX58"/>
<dbReference type="Pfam" id="PF13843">
    <property type="entry name" value="DDE_Tnp_1_7"/>
    <property type="match status" value="1"/>
</dbReference>
<gene>
    <name evidence="3" type="ORF">AGLY_016847</name>
</gene>
<dbReference type="EMBL" id="VYZN01000687">
    <property type="protein sequence ID" value="KAE9522738.1"/>
    <property type="molecule type" value="Genomic_DNA"/>
</dbReference>
<dbReference type="InterPro" id="IPR029526">
    <property type="entry name" value="PGBD"/>
</dbReference>